<proteinExistence type="predicted"/>
<name>A0A0F9RZI2_9ZZZZ</name>
<evidence type="ECO:0000313" key="1">
    <source>
        <dbReference type="EMBL" id="KKN55357.1"/>
    </source>
</evidence>
<protein>
    <submittedName>
        <fullName evidence="1">Uncharacterized protein</fullName>
    </submittedName>
</protein>
<gene>
    <name evidence="1" type="ORF">LCGC14_0582940</name>
</gene>
<organism evidence="1">
    <name type="scientific">marine sediment metagenome</name>
    <dbReference type="NCBI Taxonomy" id="412755"/>
    <lineage>
        <taxon>unclassified sequences</taxon>
        <taxon>metagenomes</taxon>
        <taxon>ecological metagenomes</taxon>
    </lineage>
</organism>
<comment type="caution">
    <text evidence="1">The sequence shown here is derived from an EMBL/GenBank/DDBJ whole genome shotgun (WGS) entry which is preliminary data.</text>
</comment>
<dbReference type="AlphaFoldDB" id="A0A0F9RZI2"/>
<accession>A0A0F9RZI2</accession>
<reference evidence="1" key="1">
    <citation type="journal article" date="2015" name="Nature">
        <title>Complex archaea that bridge the gap between prokaryotes and eukaryotes.</title>
        <authorList>
            <person name="Spang A."/>
            <person name="Saw J.H."/>
            <person name="Jorgensen S.L."/>
            <person name="Zaremba-Niedzwiedzka K."/>
            <person name="Martijn J."/>
            <person name="Lind A.E."/>
            <person name="van Eijk R."/>
            <person name="Schleper C."/>
            <person name="Guy L."/>
            <person name="Ettema T.J."/>
        </authorList>
    </citation>
    <scope>NUCLEOTIDE SEQUENCE</scope>
</reference>
<dbReference type="EMBL" id="LAZR01000888">
    <property type="protein sequence ID" value="KKN55357.1"/>
    <property type="molecule type" value="Genomic_DNA"/>
</dbReference>
<sequence>MIQGILTFQFKINQKESGEIEPEFEPIQLIFREENFNEENFSDLLGENDIFSIFYQHTTGLFGVKYSYTNFYNGHLKDTPYQVLSYFKQVADGTQYLAISIFELDDEIEIFEELIKEMGNRLDSIFDKLTRARNSKQLSMIENINIRLKNEIKFTIFQVERLSNLDKVQKVALIYKSNERLKILETLRERPISKKEMKKILEKITTIVNVDILLQPFSELNLIRRDWIKGEKDKQTGLLKSQGEYLFLIKDIILARVPNVKLLNHFKETKNDLYPKYRQVVIDFFSTYDPFTQTNEETKKLASILLNPDVYDFFVLMKNNHYPLDKIPKIFSEFAVTEILLEDLKTLNIITEVIDDNDRTWICLLTDIKPLIVFPEFLLPKIRAVYKNQETDGAITYEIAKKALGLLEITYPEKVDF</sequence>